<organism evidence="1 2">
    <name type="scientific">Trametes sanguinea</name>
    <dbReference type="NCBI Taxonomy" id="158606"/>
    <lineage>
        <taxon>Eukaryota</taxon>
        <taxon>Fungi</taxon>
        <taxon>Dikarya</taxon>
        <taxon>Basidiomycota</taxon>
        <taxon>Agaricomycotina</taxon>
        <taxon>Agaricomycetes</taxon>
        <taxon>Polyporales</taxon>
        <taxon>Polyporaceae</taxon>
        <taxon>Trametes</taxon>
    </lineage>
</organism>
<comment type="caution">
    <text evidence="1">The sequence shown here is derived from an EMBL/GenBank/DDBJ whole genome shotgun (WGS) entry which is preliminary data.</text>
</comment>
<evidence type="ECO:0000313" key="2">
    <source>
        <dbReference type="Proteomes" id="UP001144978"/>
    </source>
</evidence>
<reference evidence="1" key="1">
    <citation type="submission" date="2022-08" db="EMBL/GenBank/DDBJ databases">
        <title>Genome Sequence of Pycnoporus sanguineus.</title>
        <authorList>
            <person name="Buettner E."/>
        </authorList>
    </citation>
    <scope>NUCLEOTIDE SEQUENCE</scope>
    <source>
        <strain evidence="1">CG-C14</strain>
    </source>
</reference>
<protein>
    <submittedName>
        <fullName evidence="1">Uncharacterized protein</fullName>
    </submittedName>
</protein>
<sequence>MSEGIYAVRWRSSPPAEDDLRRNARLNRDRRQPGDAVPVDEGRRNVAFQPLQEVDYLESASQVASPQNNQPRLPAYRRPSMYGPSVQAAQWNTQLHGGGPSVINGPSAIRASTPNELAFVGPIVGPRDGIGVQRLLDMIQELVGDAPTSDPPAYLKMAKLPPPKTYEGKDDPDQFEVWLRGLLEYFNTLRITGPQYDADRLRMLSSSLSGNAATWFYNTVQSPSRDKRDWMFEEAIVGLFRRFVHRDTHLQAEQQFAALRFDASKGGVAGLYERMLYLADKMWERPTEFHMRKKFIEALPEQYESILSLYKGMSPQYTTLYTLYQSALELEQNMRALQLRKRTRDASGGTTPHVNTMKSIPDNRLVRANSASHQPPSARKTASSGFKSVNRTAPKQYENRQTRPHMTTETPRVTGRAGPSKSDRPASQVKCFACGQIGHYASDPKCPQYGKKNTSGQPRMFAQHIIDETSDKEDNPNEEGIGEDAGGDNESPVLVDVSADVVDNDQEYPPSDYGGSQYESEREDELSPTDEDHENDLFFGGMRIAPFKDLLGELVHAHSMAIQPDRNLRHAWLYDVKVRKIQDPAAQPKRDELSQRTFSAEISVNGVMALALFNSGCTTDSITPELAYVCKADRIDLKEPVGLQLGTKGSRTRINYGARATLQVGKLKQSQYFDVVDIDKYDLILGTTFCRKHNVVLDFAKDQVMVDGERVALFRPEPQVDRLGPKKGMVGTANRGTTTPLRGVKFGIAATSGKPHGQPTAN</sequence>
<accession>A0ACC1Q893</accession>
<dbReference type="Proteomes" id="UP001144978">
    <property type="component" value="Unassembled WGS sequence"/>
</dbReference>
<dbReference type="EMBL" id="JANSHE010000294">
    <property type="protein sequence ID" value="KAJ3013006.1"/>
    <property type="molecule type" value="Genomic_DNA"/>
</dbReference>
<proteinExistence type="predicted"/>
<gene>
    <name evidence="1" type="ORF">NUW54_g1714</name>
</gene>
<name>A0ACC1Q893_9APHY</name>
<keyword evidence="2" id="KW-1185">Reference proteome</keyword>
<evidence type="ECO:0000313" key="1">
    <source>
        <dbReference type="EMBL" id="KAJ3013006.1"/>
    </source>
</evidence>